<feature type="compositionally biased region" description="Polar residues" evidence="1">
    <location>
        <begin position="42"/>
        <end position="59"/>
    </location>
</feature>
<dbReference type="EMBL" id="OU015568">
    <property type="protein sequence ID" value="CAG5087534.1"/>
    <property type="molecule type" value="Genomic_DNA"/>
</dbReference>
<sequence length="291" mass="32890">MRANSTDIFDFSNVEHSGMHAFCQGTQLSHQMPDETTDYSSEEFQSDKSNPTSTASLSRITDKLSTISTSSESFSPYPRENSGFCTTIIPPTPRAPPTSRLHTSDEGDSALDSFRKSTMHFLNDGVLHSNEDLLIKMETSSQTQSETTSDSQELRNSIAEEESVQITDDVTLVTTKYIDATRPACNEDIQPPSKKSHHRLTLMFLSIIFVGILLAVIVLLAFQLKLLQNEVDRFSSLARHKQQQVDSRQRDIVFFRGQNRKLREQEGELQSKLTTCQNEIFLHDKEFHPVP</sequence>
<proteinExistence type="predicted"/>
<reference evidence="3 4" key="1">
    <citation type="submission" date="2021-04" db="EMBL/GenBank/DDBJ databases">
        <authorList>
            <person name="Bliznina A."/>
        </authorList>
    </citation>
    <scope>NUCLEOTIDE SEQUENCE [LARGE SCALE GENOMIC DNA]</scope>
</reference>
<evidence type="ECO:0000313" key="4">
    <source>
        <dbReference type="Proteomes" id="UP001158576"/>
    </source>
</evidence>
<evidence type="ECO:0000256" key="1">
    <source>
        <dbReference type="SAM" id="MobiDB-lite"/>
    </source>
</evidence>
<evidence type="ECO:0000313" key="3">
    <source>
        <dbReference type="EMBL" id="CAG5087534.1"/>
    </source>
</evidence>
<feature type="transmembrane region" description="Helical" evidence="2">
    <location>
        <begin position="200"/>
        <end position="222"/>
    </location>
</feature>
<feature type="region of interest" description="Disordered" evidence="1">
    <location>
        <begin position="31"/>
        <end position="110"/>
    </location>
</feature>
<organism evidence="3 4">
    <name type="scientific">Oikopleura dioica</name>
    <name type="common">Tunicate</name>
    <dbReference type="NCBI Taxonomy" id="34765"/>
    <lineage>
        <taxon>Eukaryota</taxon>
        <taxon>Metazoa</taxon>
        <taxon>Chordata</taxon>
        <taxon>Tunicata</taxon>
        <taxon>Appendicularia</taxon>
        <taxon>Copelata</taxon>
        <taxon>Oikopleuridae</taxon>
        <taxon>Oikopleura</taxon>
    </lineage>
</organism>
<keyword evidence="2" id="KW-1133">Transmembrane helix</keyword>
<name>A0ABN7S0F6_OIKDI</name>
<keyword evidence="2" id="KW-0812">Transmembrane</keyword>
<keyword evidence="4" id="KW-1185">Reference proteome</keyword>
<keyword evidence="2" id="KW-0472">Membrane</keyword>
<feature type="compositionally biased region" description="Low complexity" evidence="1">
    <location>
        <begin position="65"/>
        <end position="75"/>
    </location>
</feature>
<accession>A0ABN7S0F6</accession>
<evidence type="ECO:0000256" key="2">
    <source>
        <dbReference type="SAM" id="Phobius"/>
    </source>
</evidence>
<gene>
    <name evidence="3" type="ORF">OKIOD_LOCUS3124</name>
</gene>
<dbReference type="Proteomes" id="UP001158576">
    <property type="component" value="Chromosome PAR"/>
</dbReference>
<protein>
    <submittedName>
        <fullName evidence="3">Oidioi.mRNA.OKI2018_I69.PAR.g11566.t1.cds</fullName>
    </submittedName>
</protein>